<sequence>MLMVDLRKAYDTVSWEFLEVVLRGLDFPEIFVGWVMECVTTALYLVSINGEMHGHFPGCRGLRQGILCRLLCFFSTLITSPDYVGPRLLPRFCLSSDVWGGGITHIAFADNLMLFSRGYLGILLDCLSNLERCSGLAFSPAKSSVYLAGVKRPKRDAILARVGFREYTFSVRYLGIPLNPSKLFVSQFSLLIDAVCGYIQKWGHFTLSYAGRLKLISFIIQEVESFWLRAYPIPNVIVSKITSLFTSLFPSKESLNIIKCFLK</sequence>
<dbReference type="Pfam" id="PF00078">
    <property type="entry name" value="RVT_1"/>
    <property type="match status" value="1"/>
</dbReference>
<name>A0AAV3PL11_LITER</name>
<accession>A0AAV3PL11</accession>
<dbReference type="PANTHER" id="PTHR33116">
    <property type="entry name" value="REVERSE TRANSCRIPTASE ZINC-BINDING DOMAIN-CONTAINING PROTEIN-RELATED-RELATED"/>
    <property type="match status" value="1"/>
</dbReference>
<dbReference type="PANTHER" id="PTHR33116:SF84">
    <property type="entry name" value="RNA-DIRECTED DNA POLYMERASE"/>
    <property type="match status" value="1"/>
</dbReference>
<evidence type="ECO:0000313" key="2">
    <source>
        <dbReference type="EMBL" id="GAA0151973.1"/>
    </source>
</evidence>
<dbReference type="EMBL" id="BAABME010001888">
    <property type="protein sequence ID" value="GAA0151973.1"/>
    <property type="molecule type" value="Genomic_DNA"/>
</dbReference>
<evidence type="ECO:0000259" key="1">
    <source>
        <dbReference type="Pfam" id="PF00078"/>
    </source>
</evidence>
<evidence type="ECO:0000313" key="3">
    <source>
        <dbReference type="Proteomes" id="UP001454036"/>
    </source>
</evidence>
<organism evidence="2 3">
    <name type="scientific">Lithospermum erythrorhizon</name>
    <name type="common">Purple gromwell</name>
    <name type="synonym">Lithospermum officinale var. erythrorhizon</name>
    <dbReference type="NCBI Taxonomy" id="34254"/>
    <lineage>
        <taxon>Eukaryota</taxon>
        <taxon>Viridiplantae</taxon>
        <taxon>Streptophyta</taxon>
        <taxon>Embryophyta</taxon>
        <taxon>Tracheophyta</taxon>
        <taxon>Spermatophyta</taxon>
        <taxon>Magnoliopsida</taxon>
        <taxon>eudicotyledons</taxon>
        <taxon>Gunneridae</taxon>
        <taxon>Pentapetalae</taxon>
        <taxon>asterids</taxon>
        <taxon>lamiids</taxon>
        <taxon>Boraginales</taxon>
        <taxon>Boraginaceae</taxon>
        <taxon>Boraginoideae</taxon>
        <taxon>Lithospermeae</taxon>
        <taxon>Lithospermum</taxon>
    </lineage>
</organism>
<gene>
    <name evidence="2" type="ORF">LIER_10570</name>
</gene>
<reference evidence="2 3" key="1">
    <citation type="submission" date="2024-01" db="EMBL/GenBank/DDBJ databases">
        <title>The complete chloroplast genome sequence of Lithospermum erythrorhizon: insights into the phylogenetic relationship among Boraginaceae species and the maternal lineages of purple gromwells.</title>
        <authorList>
            <person name="Okada T."/>
            <person name="Watanabe K."/>
        </authorList>
    </citation>
    <scope>NUCLEOTIDE SEQUENCE [LARGE SCALE GENOMIC DNA]</scope>
</reference>
<comment type="caution">
    <text evidence="2">The sequence shown here is derived from an EMBL/GenBank/DDBJ whole genome shotgun (WGS) entry which is preliminary data.</text>
</comment>
<dbReference type="InterPro" id="IPR000477">
    <property type="entry name" value="RT_dom"/>
</dbReference>
<protein>
    <recommendedName>
        <fullName evidence="1">Reverse transcriptase domain-containing protein</fullName>
    </recommendedName>
</protein>
<dbReference type="Proteomes" id="UP001454036">
    <property type="component" value="Unassembled WGS sequence"/>
</dbReference>
<dbReference type="AlphaFoldDB" id="A0AAV3PL11"/>
<feature type="domain" description="Reverse transcriptase" evidence="1">
    <location>
        <begin position="2"/>
        <end position="177"/>
    </location>
</feature>
<proteinExistence type="predicted"/>
<keyword evidence="3" id="KW-1185">Reference proteome</keyword>